<evidence type="ECO:0000259" key="7">
    <source>
        <dbReference type="PROSITE" id="PS50850"/>
    </source>
</evidence>
<sequence>MMKAQIWTKDFLLNALVNFLVYLVYFLLMIIIAGYAVDNLQASLSEAGLAVGLFIVGALFARFFGGKSVELVGRQKMLYIGLTVYMIATLLYFKSTNLHFLFFIRFFHGIGFGLVTVATGTIVASIIPRDRRGEGISYYAMSSTLASAFGPFLGIYLNQQVSFNAILVICIVLVVICYIAAFLLKVPEAALTAAQLENMKRFTLSNFIEFKALPISTIAAILGLCYSGIVGFIASYTREINLIEAGSFFFIVYSAAILISRPLTGRWFDLKGEGFVLYPSFVLFAIGLAILSLARQDFSLLLAGMFIGLGFGTFLSSGQAVAIKSSSGHRMGLATSTFFAITDIGVGLGPFFLGLLVPFFGFRGLYMCMAGVVLLTMGLYYLVCGKKAQSEARFIQEAVPENR</sequence>
<dbReference type="RefSeq" id="WP_288185429.1">
    <property type="nucleotide sequence ID" value="NZ_LT608335.1"/>
</dbReference>
<dbReference type="Pfam" id="PF07690">
    <property type="entry name" value="MFS_1"/>
    <property type="match status" value="2"/>
</dbReference>
<keyword evidence="4 6" id="KW-1133">Transmembrane helix</keyword>
<evidence type="ECO:0000256" key="5">
    <source>
        <dbReference type="ARBA" id="ARBA00023136"/>
    </source>
</evidence>
<feature type="transmembrane region" description="Helical" evidence="6">
    <location>
        <begin position="47"/>
        <end position="65"/>
    </location>
</feature>
<proteinExistence type="predicted"/>
<dbReference type="PANTHER" id="PTHR23531:SF1">
    <property type="entry name" value="QUINOLENE RESISTANCE PROTEIN NORA"/>
    <property type="match status" value="1"/>
</dbReference>
<feature type="transmembrane region" description="Helical" evidence="6">
    <location>
        <begin position="136"/>
        <end position="157"/>
    </location>
</feature>
<feature type="domain" description="Major facilitator superfamily (MFS) profile" evidence="7">
    <location>
        <begin position="10"/>
        <end position="388"/>
    </location>
</feature>
<evidence type="ECO:0000313" key="8">
    <source>
        <dbReference type="EMBL" id="SCM82863.1"/>
    </source>
</evidence>
<feature type="transmembrane region" description="Helical" evidence="6">
    <location>
        <begin position="333"/>
        <end position="357"/>
    </location>
</feature>
<gene>
    <name evidence="8" type="ORF">KL86SPO_50635</name>
</gene>
<protein>
    <submittedName>
        <fullName evidence="8">Major facilitator superfamily MFS_1</fullName>
    </submittedName>
</protein>
<dbReference type="GO" id="GO:0005886">
    <property type="term" value="C:plasma membrane"/>
    <property type="evidence" value="ECO:0007669"/>
    <property type="project" value="UniProtKB-SubCell"/>
</dbReference>
<feature type="transmembrane region" description="Helical" evidence="6">
    <location>
        <begin position="163"/>
        <end position="186"/>
    </location>
</feature>
<name>A0A212LZA8_9FIRM</name>
<evidence type="ECO:0000256" key="3">
    <source>
        <dbReference type="ARBA" id="ARBA00022692"/>
    </source>
</evidence>
<dbReference type="PROSITE" id="PS50850">
    <property type="entry name" value="MFS"/>
    <property type="match status" value="1"/>
</dbReference>
<reference evidence="8" key="1">
    <citation type="submission" date="2016-08" db="EMBL/GenBank/DDBJ databases">
        <authorList>
            <person name="Seilhamer J.J."/>
        </authorList>
    </citation>
    <scope>NUCLEOTIDE SEQUENCE</scope>
    <source>
        <strain evidence="8">86</strain>
    </source>
</reference>
<keyword evidence="3 6" id="KW-0812">Transmembrane</keyword>
<feature type="transmembrane region" description="Helical" evidence="6">
    <location>
        <begin position="363"/>
        <end position="383"/>
    </location>
</feature>
<evidence type="ECO:0000256" key="2">
    <source>
        <dbReference type="ARBA" id="ARBA00022448"/>
    </source>
</evidence>
<dbReference type="CDD" id="cd17489">
    <property type="entry name" value="MFS_YfcJ_like"/>
    <property type="match status" value="1"/>
</dbReference>
<accession>A0A212LZA8</accession>
<evidence type="ECO:0000256" key="1">
    <source>
        <dbReference type="ARBA" id="ARBA00004651"/>
    </source>
</evidence>
<dbReference type="PANTHER" id="PTHR23531">
    <property type="entry name" value="QUINOLENE RESISTANCE PROTEIN NORA"/>
    <property type="match status" value="1"/>
</dbReference>
<dbReference type="InterPro" id="IPR011701">
    <property type="entry name" value="MFS"/>
</dbReference>
<evidence type="ECO:0000256" key="6">
    <source>
        <dbReference type="SAM" id="Phobius"/>
    </source>
</evidence>
<dbReference type="InterPro" id="IPR052714">
    <property type="entry name" value="MFS_Exporter"/>
</dbReference>
<keyword evidence="2" id="KW-0813">Transport</keyword>
<dbReference type="InterPro" id="IPR020846">
    <property type="entry name" value="MFS_dom"/>
</dbReference>
<feature type="transmembrane region" description="Helical" evidence="6">
    <location>
        <begin position="207"/>
        <end position="234"/>
    </location>
</feature>
<feature type="transmembrane region" description="Helical" evidence="6">
    <location>
        <begin position="12"/>
        <end position="35"/>
    </location>
</feature>
<dbReference type="EMBL" id="FMJE01000005">
    <property type="protein sequence ID" value="SCM82863.1"/>
    <property type="molecule type" value="Genomic_DNA"/>
</dbReference>
<feature type="transmembrane region" description="Helical" evidence="6">
    <location>
        <begin position="77"/>
        <end position="94"/>
    </location>
</feature>
<organism evidence="8">
    <name type="scientific">uncultured Sporomusa sp</name>
    <dbReference type="NCBI Taxonomy" id="307249"/>
    <lineage>
        <taxon>Bacteria</taxon>
        <taxon>Bacillati</taxon>
        <taxon>Bacillota</taxon>
        <taxon>Negativicutes</taxon>
        <taxon>Selenomonadales</taxon>
        <taxon>Sporomusaceae</taxon>
        <taxon>Sporomusa</taxon>
        <taxon>environmental samples</taxon>
    </lineage>
</organism>
<comment type="subcellular location">
    <subcellularLocation>
        <location evidence="1">Cell membrane</location>
        <topology evidence="1">Multi-pass membrane protein</topology>
    </subcellularLocation>
</comment>
<keyword evidence="5 6" id="KW-0472">Membrane</keyword>
<feature type="transmembrane region" description="Helical" evidence="6">
    <location>
        <begin position="240"/>
        <end position="263"/>
    </location>
</feature>
<feature type="transmembrane region" description="Helical" evidence="6">
    <location>
        <begin position="300"/>
        <end position="321"/>
    </location>
</feature>
<evidence type="ECO:0000256" key="4">
    <source>
        <dbReference type="ARBA" id="ARBA00022989"/>
    </source>
</evidence>
<dbReference type="GO" id="GO:0022857">
    <property type="term" value="F:transmembrane transporter activity"/>
    <property type="evidence" value="ECO:0007669"/>
    <property type="project" value="InterPro"/>
</dbReference>
<dbReference type="AlphaFoldDB" id="A0A212LZA8"/>
<dbReference type="InterPro" id="IPR036259">
    <property type="entry name" value="MFS_trans_sf"/>
</dbReference>
<feature type="transmembrane region" description="Helical" evidence="6">
    <location>
        <begin position="275"/>
        <end position="294"/>
    </location>
</feature>
<dbReference type="Gene3D" id="1.20.1250.20">
    <property type="entry name" value="MFS general substrate transporter like domains"/>
    <property type="match status" value="1"/>
</dbReference>
<feature type="transmembrane region" description="Helical" evidence="6">
    <location>
        <begin position="100"/>
        <end position="124"/>
    </location>
</feature>
<dbReference type="SUPFAM" id="SSF103473">
    <property type="entry name" value="MFS general substrate transporter"/>
    <property type="match status" value="1"/>
</dbReference>